<dbReference type="EMBL" id="JACIEZ010000005">
    <property type="protein sequence ID" value="MBB4065641.1"/>
    <property type="molecule type" value="Genomic_DNA"/>
</dbReference>
<evidence type="ECO:0000256" key="2">
    <source>
        <dbReference type="ARBA" id="ARBA00023125"/>
    </source>
</evidence>
<dbReference type="GO" id="GO:0003700">
    <property type="term" value="F:DNA-binding transcription factor activity"/>
    <property type="evidence" value="ECO:0007669"/>
    <property type="project" value="InterPro"/>
</dbReference>
<evidence type="ECO:0000313" key="5">
    <source>
        <dbReference type="EMBL" id="MBB4065641.1"/>
    </source>
</evidence>
<keyword evidence="2 5" id="KW-0238">DNA-binding</keyword>
<gene>
    <name evidence="5" type="ORF">GGR23_002848</name>
</gene>
<dbReference type="AlphaFoldDB" id="A0A7W6J6E5"/>
<evidence type="ECO:0000313" key="6">
    <source>
        <dbReference type="Proteomes" id="UP000528286"/>
    </source>
</evidence>
<accession>A0A7W6J6E5</accession>
<keyword evidence="3" id="KW-0804">Transcription</keyword>
<keyword evidence="6" id="KW-1185">Reference proteome</keyword>
<organism evidence="5 6">
    <name type="scientific">Gellertiella hungarica</name>
    <dbReference type="NCBI Taxonomy" id="1572859"/>
    <lineage>
        <taxon>Bacteria</taxon>
        <taxon>Pseudomonadati</taxon>
        <taxon>Pseudomonadota</taxon>
        <taxon>Alphaproteobacteria</taxon>
        <taxon>Hyphomicrobiales</taxon>
        <taxon>Rhizobiaceae</taxon>
        <taxon>Gellertiella</taxon>
    </lineage>
</organism>
<dbReference type="GO" id="GO:0003677">
    <property type="term" value="F:DNA binding"/>
    <property type="evidence" value="ECO:0007669"/>
    <property type="project" value="UniProtKB-KW"/>
</dbReference>
<dbReference type="SUPFAM" id="SSF46785">
    <property type="entry name" value="Winged helix' DNA-binding domain"/>
    <property type="match status" value="1"/>
</dbReference>
<dbReference type="SUPFAM" id="SSF48008">
    <property type="entry name" value="GntR ligand-binding domain-like"/>
    <property type="match status" value="1"/>
</dbReference>
<dbReference type="InterPro" id="IPR000524">
    <property type="entry name" value="Tscrpt_reg_HTH_GntR"/>
</dbReference>
<keyword evidence="1" id="KW-0805">Transcription regulation</keyword>
<proteinExistence type="predicted"/>
<dbReference type="PANTHER" id="PTHR43537:SF51">
    <property type="entry name" value="HTH-TYPE TRANSCRIPTIONAL REGULATOR LGOR-RELATED"/>
    <property type="match status" value="1"/>
</dbReference>
<reference evidence="5 6" key="1">
    <citation type="submission" date="2020-08" db="EMBL/GenBank/DDBJ databases">
        <title>Genomic Encyclopedia of Type Strains, Phase IV (KMG-IV): sequencing the most valuable type-strain genomes for metagenomic binning, comparative biology and taxonomic classification.</title>
        <authorList>
            <person name="Goeker M."/>
        </authorList>
    </citation>
    <scope>NUCLEOTIDE SEQUENCE [LARGE SCALE GENOMIC DNA]</scope>
    <source>
        <strain evidence="5 6">DSM 29853</strain>
    </source>
</reference>
<dbReference type="SMART" id="SM00895">
    <property type="entry name" value="FCD"/>
    <property type="match status" value="1"/>
</dbReference>
<dbReference type="Gene3D" id="1.10.10.10">
    <property type="entry name" value="Winged helix-like DNA-binding domain superfamily/Winged helix DNA-binding domain"/>
    <property type="match status" value="1"/>
</dbReference>
<dbReference type="Proteomes" id="UP000528286">
    <property type="component" value="Unassembled WGS sequence"/>
</dbReference>
<dbReference type="Pfam" id="PF00392">
    <property type="entry name" value="GntR"/>
    <property type="match status" value="1"/>
</dbReference>
<dbReference type="PANTHER" id="PTHR43537">
    <property type="entry name" value="TRANSCRIPTIONAL REGULATOR, GNTR FAMILY"/>
    <property type="match status" value="1"/>
</dbReference>
<evidence type="ECO:0000256" key="3">
    <source>
        <dbReference type="ARBA" id="ARBA00023163"/>
    </source>
</evidence>
<dbReference type="InterPro" id="IPR036390">
    <property type="entry name" value="WH_DNA-bd_sf"/>
</dbReference>
<protein>
    <submittedName>
        <fullName evidence="5">DNA-binding GntR family transcriptional regulator</fullName>
    </submittedName>
</protein>
<dbReference type="InterPro" id="IPR008920">
    <property type="entry name" value="TF_FadR/GntR_C"/>
</dbReference>
<dbReference type="InterPro" id="IPR011711">
    <property type="entry name" value="GntR_C"/>
</dbReference>
<dbReference type="Gene3D" id="1.20.120.530">
    <property type="entry name" value="GntR ligand-binding domain-like"/>
    <property type="match status" value="1"/>
</dbReference>
<comment type="caution">
    <text evidence="5">The sequence shown here is derived from an EMBL/GenBank/DDBJ whole genome shotgun (WGS) entry which is preliminary data.</text>
</comment>
<dbReference type="RefSeq" id="WP_183366933.1">
    <property type="nucleotide sequence ID" value="NZ_JACIEZ010000005.1"/>
</dbReference>
<evidence type="ECO:0000259" key="4">
    <source>
        <dbReference type="PROSITE" id="PS50949"/>
    </source>
</evidence>
<feature type="domain" description="HTH gntR-type" evidence="4">
    <location>
        <begin position="19"/>
        <end position="86"/>
    </location>
</feature>
<dbReference type="InterPro" id="IPR036388">
    <property type="entry name" value="WH-like_DNA-bd_sf"/>
</dbReference>
<dbReference type="PROSITE" id="PS50949">
    <property type="entry name" value="HTH_GNTR"/>
    <property type="match status" value="1"/>
</dbReference>
<dbReference type="CDD" id="cd07377">
    <property type="entry name" value="WHTH_GntR"/>
    <property type="match status" value="1"/>
</dbReference>
<evidence type="ECO:0000256" key="1">
    <source>
        <dbReference type="ARBA" id="ARBA00023015"/>
    </source>
</evidence>
<dbReference type="Pfam" id="PF07729">
    <property type="entry name" value="FCD"/>
    <property type="match status" value="1"/>
</dbReference>
<sequence>MDTTTGFDAAPLTRIETTGPLSQRVYLALRDAILSLAYAPGAMLRKAAICEALGVSRSPVSEAIARLAAEGLVDVVPQSGTRVSRFSLEEIREASFMREALEAAAVAKVAVDHTPEQLAQLTRSLRLQQLLLDDGDNAGFYEADEAFHAMLMEATGYPNLVGTVSTISLKLKRPRILLLPEEGRPAAVVAEHAAIVDAIRNRDPAGADRAMRFHLGQLINRFASLGESHPDYFRPRPAGPAGKAP</sequence>
<name>A0A7W6J6E5_9HYPH</name>
<dbReference type="SMART" id="SM00345">
    <property type="entry name" value="HTH_GNTR"/>
    <property type="match status" value="1"/>
</dbReference>